<dbReference type="PANTHER" id="PTHR21256">
    <property type="entry name" value="HISTIDINOL DEHYDROGENASE HDH"/>
    <property type="match status" value="1"/>
</dbReference>
<name>A0A662ZH75_9GAMM</name>
<dbReference type="GO" id="GO:0004399">
    <property type="term" value="F:histidinol dehydrogenase activity"/>
    <property type="evidence" value="ECO:0007669"/>
    <property type="project" value="UniProtKB-UniRule"/>
</dbReference>
<feature type="binding site" evidence="12 16">
    <location>
        <position position="411"/>
    </location>
    <ligand>
        <name>substrate</name>
    </ligand>
</feature>
<evidence type="ECO:0000256" key="17">
    <source>
        <dbReference type="PIRSR" id="PIRSR000099-4"/>
    </source>
</evidence>
<dbReference type="SUPFAM" id="SSF53720">
    <property type="entry name" value="ALDH-like"/>
    <property type="match status" value="1"/>
</dbReference>
<feature type="binding site" evidence="12 15">
    <location>
        <position position="208"/>
    </location>
    <ligand>
        <name>NAD(+)</name>
        <dbReference type="ChEBI" id="CHEBI:57540"/>
    </ligand>
</feature>
<reference evidence="19 20" key="1">
    <citation type="submission" date="2016-10" db="EMBL/GenBank/DDBJ databases">
        <authorList>
            <person name="Varghese N."/>
            <person name="Submissions S."/>
        </authorList>
    </citation>
    <scope>NUCLEOTIDE SEQUENCE [LARGE SCALE GENOMIC DNA]</scope>
    <source>
        <strain evidence="19 20">DSM 1361</strain>
    </source>
</reference>
<dbReference type="InterPro" id="IPR001692">
    <property type="entry name" value="Histidinol_DH_CS"/>
</dbReference>
<proteinExistence type="inferred from homology"/>
<evidence type="ECO:0000256" key="1">
    <source>
        <dbReference type="ARBA" id="ARBA00003850"/>
    </source>
</evidence>
<dbReference type="FunFam" id="1.20.5.1300:FF:000001">
    <property type="entry name" value="Histidine biosynthesis trifunctional protein"/>
    <property type="match status" value="1"/>
</dbReference>
<dbReference type="CDD" id="cd06572">
    <property type="entry name" value="Histidinol_dh"/>
    <property type="match status" value="1"/>
</dbReference>
<keyword evidence="6 12" id="KW-0479">Metal-binding</keyword>
<dbReference type="Gene3D" id="3.40.50.1980">
    <property type="entry name" value="Nitrogenase molybdenum iron protein domain"/>
    <property type="match status" value="2"/>
</dbReference>
<feature type="binding site" evidence="12 17">
    <location>
        <position position="259"/>
    </location>
    <ligand>
        <name>Zn(2+)</name>
        <dbReference type="ChEBI" id="CHEBI:29105"/>
    </ligand>
</feature>
<evidence type="ECO:0000256" key="10">
    <source>
        <dbReference type="ARBA" id="ARBA00023102"/>
    </source>
</evidence>
<sequence>MKIVSWKDLNEQERVDILTRPATADDGSKAKLVADIISNIRNRGDEALLEYSRKFDRLESDHIKLTADEIKSACDRVDSELKTALKNAYDNISMFHRAQKPAPVVVSTRPGVTCELHTHPIDSVGLYVPGGSAPLVSTVLMLAVPAQIAECPKVILCSPPPVSDAIVYAATLCGVNDIYTVGGAQAIAAMAYGTETVPKVNKIFGPGNSFVTEAKKQVSADFRGAAIDMPAGPSEVLVIADESANPAFAASDLLSQAEHGPDSQVVLLSTNPNYGNEVIAEVEKQVQQLSRKDIANRALEKSIAIVCESLEEACAISNIYAPEHLIVETREPRALLPYLRNAGSIFIGGWTPESVGDYASGTNHTLPTYGYAKTCSSLGLADYLRRYTVQEATTEGLTNLSRTVELMADAEGLTAHKRAVTIRMDILNGAK</sequence>
<evidence type="ECO:0000256" key="14">
    <source>
        <dbReference type="PIRSR" id="PIRSR000099-1"/>
    </source>
</evidence>
<dbReference type="OrthoDB" id="9805269at2"/>
<evidence type="ECO:0000256" key="2">
    <source>
        <dbReference type="ARBA" id="ARBA00004940"/>
    </source>
</evidence>
<feature type="binding site" evidence="12 15">
    <location>
        <position position="185"/>
    </location>
    <ligand>
        <name>NAD(+)</name>
        <dbReference type="ChEBI" id="CHEBI:57540"/>
    </ligand>
</feature>
<keyword evidence="5 12" id="KW-0028">Amino-acid biosynthesis</keyword>
<feature type="active site" description="Proton acceptor" evidence="12 14">
    <location>
        <position position="324"/>
    </location>
</feature>
<evidence type="ECO:0000256" key="8">
    <source>
        <dbReference type="ARBA" id="ARBA00023002"/>
    </source>
</evidence>
<feature type="binding site" evidence="12 16">
    <location>
        <position position="357"/>
    </location>
    <ligand>
        <name>substrate</name>
    </ligand>
</feature>
<comment type="similarity">
    <text evidence="3 12 13 18">Belongs to the histidinol dehydrogenase family.</text>
</comment>
<feature type="binding site" evidence="12 16">
    <location>
        <position position="259"/>
    </location>
    <ligand>
        <name>substrate</name>
    </ligand>
</feature>
<protein>
    <recommendedName>
        <fullName evidence="4 12">Histidinol dehydrogenase</fullName>
        <shortName evidence="12">HDH</shortName>
        <ecNumber evidence="4 12">1.1.1.23</ecNumber>
    </recommendedName>
</protein>
<dbReference type="Gene3D" id="1.20.5.1300">
    <property type="match status" value="1"/>
</dbReference>
<dbReference type="AlphaFoldDB" id="A0A662ZH75"/>
<comment type="cofactor">
    <cofactor evidence="12 17">
        <name>Zn(2+)</name>
        <dbReference type="ChEBI" id="CHEBI:29105"/>
    </cofactor>
    <text evidence="12 17">Binds 1 zinc ion per subunit.</text>
</comment>
<feature type="binding site" evidence="12 17">
    <location>
        <position position="256"/>
    </location>
    <ligand>
        <name>Zn(2+)</name>
        <dbReference type="ChEBI" id="CHEBI:29105"/>
    </ligand>
</feature>
<feature type="binding site" evidence="12 15">
    <location>
        <position position="127"/>
    </location>
    <ligand>
        <name>NAD(+)</name>
        <dbReference type="ChEBI" id="CHEBI:57540"/>
    </ligand>
</feature>
<dbReference type="Proteomes" id="UP000243745">
    <property type="component" value="Unassembled WGS sequence"/>
</dbReference>
<evidence type="ECO:0000256" key="12">
    <source>
        <dbReference type="HAMAP-Rule" id="MF_01024"/>
    </source>
</evidence>
<evidence type="ECO:0000256" key="3">
    <source>
        <dbReference type="ARBA" id="ARBA00010178"/>
    </source>
</evidence>
<dbReference type="NCBIfam" id="TIGR00069">
    <property type="entry name" value="hisD"/>
    <property type="match status" value="1"/>
</dbReference>
<feature type="binding site" evidence="12 16">
    <location>
        <position position="324"/>
    </location>
    <ligand>
        <name>substrate</name>
    </ligand>
</feature>
<dbReference type="PIRSF" id="PIRSF000099">
    <property type="entry name" value="Histidinol_dh"/>
    <property type="match status" value="1"/>
</dbReference>
<dbReference type="EC" id="1.1.1.23" evidence="4 12"/>
<keyword evidence="9 12" id="KW-0520">NAD</keyword>
<dbReference type="GO" id="GO:0008270">
    <property type="term" value="F:zinc ion binding"/>
    <property type="evidence" value="ECO:0007669"/>
    <property type="project" value="UniProtKB-UniRule"/>
</dbReference>
<evidence type="ECO:0000256" key="7">
    <source>
        <dbReference type="ARBA" id="ARBA00022833"/>
    </source>
</evidence>
<keyword evidence="8 12" id="KW-0560">Oxidoreductase</keyword>
<feature type="binding site" evidence="12 16">
    <location>
        <position position="256"/>
    </location>
    <ligand>
        <name>substrate</name>
    </ligand>
</feature>
<dbReference type="EMBL" id="FOXF01000011">
    <property type="protein sequence ID" value="SFP25816.1"/>
    <property type="molecule type" value="Genomic_DNA"/>
</dbReference>
<feature type="binding site" evidence="12 17">
    <location>
        <position position="416"/>
    </location>
    <ligand>
        <name>Zn(2+)</name>
        <dbReference type="ChEBI" id="CHEBI:29105"/>
    </ligand>
</feature>
<dbReference type="PANTHER" id="PTHR21256:SF2">
    <property type="entry name" value="HISTIDINE BIOSYNTHESIS TRIFUNCTIONAL PROTEIN"/>
    <property type="match status" value="1"/>
</dbReference>
<comment type="function">
    <text evidence="1 12">Catalyzes the sequential NAD-dependent oxidations of L-histidinol to L-histidinaldehyde and then to L-histidine.</text>
</comment>
<dbReference type="Pfam" id="PF00815">
    <property type="entry name" value="Histidinol_dh"/>
    <property type="match status" value="1"/>
</dbReference>
<feature type="binding site" evidence="12 16">
    <location>
        <position position="234"/>
    </location>
    <ligand>
        <name>substrate</name>
    </ligand>
</feature>
<dbReference type="GO" id="GO:0000105">
    <property type="term" value="P:L-histidine biosynthetic process"/>
    <property type="evidence" value="ECO:0007669"/>
    <property type="project" value="UniProtKB-UniRule"/>
</dbReference>
<dbReference type="FunFam" id="3.40.50.1980:FF:000002">
    <property type="entry name" value="Histidinol dehydrogenase, chloroplastic"/>
    <property type="match status" value="1"/>
</dbReference>
<evidence type="ECO:0000256" key="15">
    <source>
        <dbReference type="PIRSR" id="PIRSR000099-2"/>
    </source>
</evidence>
<dbReference type="PRINTS" id="PR00083">
    <property type="entry name" value="HOLDHDRGNASE"/>
</dbReference>
<evidence type="ECO:0000256" key="5">
    <source>
        <dbReference type="ARBA" id="ARBA00022605"/>
    </source>
</evidence>
<dbReference type="InterPro" id="IPR022695">
    <property type="entry name" value="Histidinol_DH_monofunct"/>
</dbReference>
<keyword evidence="20" id="KW-1185">Reference proteome</keyword>
<dbReference type="RefSeq" id="WP_031580096.1">
    <property type="nucleotide sequence ID" value="NZ_FOXF01000011.1"/>
</dbReference>
<evidence type="ECO:0000256" key="4">
    <source>
        <dbReference type="ARBA" id="ARBA00012965"/>
    </source>
</evidence>
<gene>
    <name evidence="12" type="primary">hisD</name>
    <name evidence="19" type="ORF">SAMN02910344_00884</name>
</gene>
<keyword evidence="7 12" id="KW-0862">Zinc</keyword>
<dbReference type="GO" id="GO:0051287">
    <property type="term" value="F:NAD binding"/>
    <property type="evidence" value="ECO:0007669"/>
    <property type="project" value="InterPro"/>
</dbReference>
<evidence type="ECO:0000256" key="16">
    <source>
        <dbReference type="PIRSR" id="PIRSR000099-3"/>
    </source>
</evidence>
<evidence type="ECO:0000256" key="18">
    <source>
        <dbReference type="RuleBase" id="RU004175"/>
    </source>
</evidence>
<dbReference type="HAMAP" id="MF_01024">
    <property type="entry name" value="HisD"/>
    <property type="match status" value="1"/>
</dbReference>
<evidence type="ECO:0000313" key="19">
    <source>
        <dbReference type="EMBL" id="SFP25816.1"/>
    </source>
</evidence>
<evidence type="ECO:0000256" key="9">
    <source>
        <dbReference type="ARBA" id="ARBA00023027"/>
    </source>
</evidence>
<comment type="pathway">
    <text evidence="2 12">Amino-acid biosynthesis; L-histidine biosynthesis; L-histidine from 5-phospho-alpha-D-ribose 1-diphosphate: step 9/9.</text>
</comment>
<feature type="binding site" evidence="12 17">
    <location>
        <position position="357"/>
    </location>
    <ligand>
        <name>Zn(2+)</name>
        <dbReference type="ChEBI" id="CHEBI:29105"/>
    </ligand>
</feature>
<dbReference type="UniPathway" id="UPA00031">
    <property type="reaction ID" value="UER00014"/>
</dbReference>
<keyword evidence="10 12" id="KW-0368">Histidine biosynthesis</keyword>
<dbReference type="PROSITE" id="PS00611">
    <property type="entry name" value="HISOL_DEHYDROGENASE"/>
    <property type="match status" value="1"/>
</dbReference>
<organism evidence="19 20">
    <name type="scientific">Ruminobacter amylophilus</name>
    <dbReference type="NCBI Taxonomy" id="867"/>
    <lineage>
        <taxon>Bacteria</taxon>
        <taxon>Pseudomonadati</taxon>
        <taxon>Pseudomonadota</taxon>
        <taxon>Gammaproteobacteria</taxon>
        <taxon>Aeromonadales</taxon>
        <taxon>Succinivibrionaceae</taxon>
        <taxon>Ruminobacter</taxon>
    </lineage>
</organism>
<comment type="catalytic activity">
    <reaction evidence="11 12">
        <text>L-histidinol + 2 NAD(+) + H2O = L-histidine + 2 NADH + 3 H(+)</text>
        <dbReference type="Rhea" id="RHEA:20641"/>
        <dbReference type="ChEBI" id="CHEBI:15377"/>
        <dbReference type="ChEBI" id="CHEBI:15378"/>
        <dbReference type="ChEBI" id="CHEBI:57540"/>
        <dbReference type="ChEBI" id="CHEBI:57595"/>
        <dbReference type="ChEBI" id="CHEBI:57699"/>
        <dbReference type="ChEBI" id="CHEBI:57945"/>
        <dbReference type="EC" id="1.1.1.23"/>
    </reaction>
</comment>
<evidence type="ECO:0000313" key="20">
    <source>
        <dbReference type="Proteomes" id="UP000243745"/>
    </source>
</evidence>
<feature type="binding site" evidence="12 16">
    <location>
        <position position="416"/>
    </location>
    <ligand>
        <name>substrate</name>
    </ligand>
</feature>
<dbReference type="InterPro" id="IPR012131">
    <property type="entry name" value="Hstdl_DH"/>
</dbReference>
<dbReference type="GO" id="GO:0005829">
    <property type="term" value="C:cytosol"/>
    <property type="evidence" value="ECO:0007669"/>
    <property type="project" value="TreeGrafter"/>
</dbReference>
<feature type="active site" description="Proton acceptor" evidence="12 14">
    <location>
        <position position="323"/>
    </location>
</feature>
<accession>A0A662ZH75</accession>
<evidence type="ECO:0000256" key="11">
    <source>
        <dbReference type="ARBA" id="ARBA00049489"/>
    </source>
</evidence>
<evidence type="ECO:0000256" key="13">
    <source>
        <dbReference type="PIRNR" id="PIRNR000099"/>
    </source>
</evidence>
<evidence type="ECO:0000256" key="6">
    <source>
        <dbReference type="ARBA" id="ARBA00022723"/>
    </source>
</evidence>
<dbReference type="InterPro" id="IPR016161">
    <property type="entry name" value="Ald_DH/histidinol_DH"/>
</dbReference>
<dbReference type="FunFam" id="3.40.50.1980:FF:000001">
    <property type="entry name" value="Histidinol dehydrogenase"/>
    <property type="match status" value="1"/>
</dbReference>